<evidence type="ECO:0000256" key="11">
    <source>
        <dbReference type="ARBA" id="ARBA00023160"/>
    </source>
</evidence>
<evidence type="ECO:0000256" key="4">
    <source>
        <dbReference type="ARBA" id="ARBA00022516"/>
    </source>
</evidence>
<proteinExistence type="inferred from homology"/>
<keyword evidence="7 12" id="KW-1133">Transmembrane helix</keyword>
<evidence type="ECO:0000256" key="2">
    <source>
        <dbReference type="ARBA" id="ARBA00005189"/>
    </source>
</evidence>
<evidence type="ECO:0000256" key="1">
    <source>
        <dbReference type="ARBA" id="ARBA00004141"/>
    </source>
</evidence>
<accession>A0A2P6PEE5</accession>
<keyword evidence="5 12" id="KW-0812">Transmembrane</keyword>
<evidence type="ECO:0000256" key="3">
    <source>
        <dbReference type="ARBA" id="ARBA00009295"/>
    </source>
</evidence>
<dbReference type="PANTHER" id="PTHR11351">
    <property type="entry name" value="ACYL-COA DESATURASE"/>
    <property type="match status" value="1"/>
</dbReference>
<feature type="transmembrane region" description="Helical" evidence="12">
    <location>
        <begin position="54"/>
        <end position="84"/>
    </location>
</feature>
<reference evidence="13 14" key="1">
    <citation type="journal article" date="2018" name="Nat. Genet.">
        <title>The Rosa genome provides new insights in the design of modern roses.</title>
        <authorList>
            <person name="Bendahmane M."/>
        </authorList>
    </citation>
    <scope>NUCLEOTIDE SEQUENCE [LARGE SCALE GENOMIC DNA]</scope>
    <source>
        <strain evidence="14">cv. Old Blush</strain>
    </source>
</reference>
<evidence type="ECO:0000256" key="7">
    <source>
        <dbReference type="ARBA" id="ARBA00022989"/>
    </source>
</evidence>
<keyword evidence="8" id="KW-0560">Oxidoreductase</keyword>
<evidence type="ECO:0000256" key="9">
    <source>
        <dbReference type="ARBA" id="ARBA00023098"/>
    </source>
</evidence>
<dbReference type="Gramene" id="PRQ20300">
    <property type="protein sequence ID" value="PRQ20300"/>
    <property type="gene ID" value="RchiOBHm_Chr7g0226651"/>
</dbReference>
<evidence type="ECO:0000256" key="6">
    <source>
        <dbReference type="ARBA" id="ARBA00022832"/>
    </source>
</evidence>
<feature type="transmembrane region" description="Helical" evidence="12">
    <location>
        <begin position="90"/>
        <end position="109"/>
    </location>
</feature>
<keyword evidence="9" id="KW-0443">Lipid metabolism</keyword>
<comment type="caution">
    <text evidence="13">The sequence shown here is derived from an EMBL/GenBank/DDBJ whole genome shotgun (WGS) entry which is preliminary data.</text>
</comment>
<name>A0A2P6PEE5_ROSCH</name>
<dbReference type="AlphaFoldDB" id="A0A2P6PEE5"/>
<evidence type="ECO:0000313" key="13">
    <source>
        <dbReference type="EMBL" id="PRQ20300.1"/>
    </source>
</evidence>
<dbReference type="GO" id="GO:0016717">
    <property type="term" value="F:oxidoreductase activity, acting on paired donors, with oxidation of a pair of donors resulting in the reduction of molecular oxygen to two molecules of water"/>
    <property type="evidence" value="ECO:0007669"/>
    <property type="project" value="InterPro"/>
</dbReference>
<comment type="similarity">
    <text evidence="3">Belongs to the fatty acid desaturase type 1 family.</text>
</comment>
<comment type="subcellular location">
    <subcellularLocation>
        <location evidence="1">Membrane</location>
        <topology evidence="1">Multi-pass membrane protein</topology>
    </subcellularLocation>
</comment>
<evidence type="ECO:0000256" key="12">
    <source>
        <dbReference type="SAM" id="Phobius"/>
    </source>
</evidence>
<keyword evidence="6" id="KW-0276">Fatty acid metabolism</keyword>
<gene>
    <name evidence="13" type="ORF">RchiOBHm_Chr7g0226651</name>
</gene>
<dbReference type="STRING" id="74649.A0A2P6PEE5"/>
<protein>
    <submittedName>
        <fullName evidence="13">Putative acyl-CoA desaturase</fullName>
    </submittedName>
</protein>
<keyword evidence="4" id="KW-0444">Lipid biosynthesis</keyword>
<dbReference type="InterPro" id="IPR015876">
    <property type="entry name" value="Acyl-CoA_DS"/>
</dbReference>
<keyword evidence="10 12" id="KW-0472">Membrane</keyword>
<dbReference type="Proteomes" id="UP000238479">
    <property type="component" value="Chromosome 7"/>
</dbReference>
<keyword evidence="14" id="KW-1185">Reference proteome</keyword>
<evidence type="ECO:0000256" key="5">
    <source>
        <dbReference type="ARBA" id="ARBA00022692"/>
    </source>
</evidence>
<organism evidence="13 14">
    <name type="scientific">Rosa chinensis</name>
    <name type="common">China rose</name>
    <dbReference type="NCBI Taxonomy" id="74649"/>
    <lineage>
        <taxon>Eukaryota</taxon>
        <taxon>Viridiplantae</taxon>
        <taxon>Streptophyta</taxon>
        <taxon>Embryophyta</taxon>
        <taxon>Tracheophyta</taxon>
        <taxon>Spermatophyta</taxon>
        <taxon>Magnoliopsida</taxon>
        <taxon>eudicotyledons</taxon>
        <taxon>Gunneridae</taxon>
        <taxon>Pentapetalae</taxon>
        <taxon>rosids</taxon>
        <taxon>fabids</taxon>
        <taxon>Rosales</taxon>
        <taxon>Rosaceae</taxon>
        <taxon>Rosoideae</taxon>
        <taxon>Rosoideae incertae sedis</taxon>
        <taxon>Rosa</taxon>
    </lineage>
</organism>
<sequence>MQILCFLQMKDDAYRVFSLGTLSPPRCSCLSPSSLKAPMYGGLKNVGDLKRQPFYVFLHCTCPVHSLLLGALLCLLGGLPFFIWGMGVRVVYVLHATLLVNSVGHMWGYQVWKTGDFSEQLALGIPGARRRLAQ</sequence>
<dbReference type="GO" id="GO:0005789">
    <property type="term" value="C:endoplasmic reticulum membrane"/>
    <property type="evidence" value="ECO:0007669"/>
    <property type="project" value="TreeGrafter"/>
</dbReference>
<evidence type="ECO:0000313" key="14">
    <source>
        <dbReference type="Proteomes" id="UP000238479"/>
    </source>
</evidence>
<keyword evidence="11" id="KW-0275">Fatty acid biosynthesis</keyword>
<evidence type="ECO:0000256" key="10">
    <source>
        <dbReference type="ARBA" id="ARBA00023136"/>
    </source>
</evidence>
<dbReference type="EMBL" id="PDCK01000045">
    <property type="protein sequence ID" value="PRQ20300.1"/>
    <property type="molecule type" value="Genomic_DNA"/>
</dbReference>
<dbReference type="GO" id="GO:0042761">
    <property type="term" value="P:very long-chain fatty acid biosynthetic process"/>
    <property type="evidence" value="ECO:0007669"/>
    <property type="project" value="TreeGrafter"/>
</dbReference>
<comment type="pathway">
    <text evidence="2">Lipid metabolism.</text>
</comment>
<dbReference type="PANTHER" id="PTHR11351:SF31">
    <property type="entry name" value="DESATURASE 1, ISOFORM A-RELATED"/>
    <property type="match status" value="1"/>
</dbReference>
<evidence type="ECO:0000256" key="8">
    <source>
        <dbReference type="ARBA" id="ARBA00023002"/>
    </source>
</evidence>